<keyword evidence="3" id="KW-1185">Reference proteome</keyword>
<dbReference type="Proteomes" id="UP000078046">
    <property type="component" value="Unassembled WGS sequence"/>
</dbReference>
<keyword evidence="1" id="KW-0812">Transmembrane</keyword>
<name>A0A177B725_9BILA</name>
<dbReference type="Pfam" id="PF04113">
    <property type="entry name" value="Gpi16"/>
    <property type="match status" value="1"/>
</dbReference>
<dbReference type="PANTHER" id="PTHR12959">
    <property type="entry name" value="GPI TRANSAMIDASE COMPONENT PIG-T-RELATED"/>
    <property type="match status" value="1"/>
</dbReference>
<comment type="caution">
    <text evidence="2">The sequence shown here is derived from an EMBL/GenBank/DDBJ whole genome shotgun (WGS) entry which is preliminary data.</text>
</comment>
<organism evidence="2 3">
    <name type="scientific">Intoshia linei</name>
    <dbReference type="NCBI Taxonomy" id="1819745"/>
    <lineage>
        <taxon>Eukaryota</taxon>
        <taxon>Metazoa</taxon>
        <taxon>Spiralia</taxon>
        <taxon>Lophotrochozoa</taxon>
        <taxon>Mesozoa</taxon>
        <taxon>Orthonectida</taxon>
        <taxon>Rhopaluridae</taxon>
        <taxon>Intoshia</taxon>
    </lineage>
</organism>
<evidence type="ECO:0000313" key="2">
    <source>
        <dbReference type="EMBL" id="OAF70056.1"/>
    </source>
</evidence>
<keyword evidence="1" id="KW-0472">Membrane</keyword>
<dbReference type="AlphaFoldDB" id="A0A177B725"/>
<dbReference type="InterPro" id="IPR007245">
    <property type="entry name" value="PIG-T"/>
</dbReference>
<keyword evidence="1" id="KW-1133">Transmembrane helix</keyword>
<evidence type="ECO:0000313" key="3">
    <source>
        <dbReference type="Proteomes" id="UP000078046"/>
    </source>
</evidence>
<gene>
    <name evidence="2" type="ORF">A3Q56_02193</name>
</gene>
<dbReference type="GO" id="GO:0016255">
    <property type="term" value="P:attachment of GPI anchor to protein"/>
    <property type="evidence" value="ECO:0007669"/>
    <property type="project" value="InterPro"/>
</dbReference>
<reference evidence="2 3" key="1">
    <citation type="submission" date="2016-04" db="EMBL/GenBank/DDBJ databases">
        <title>The genome of Intoshia linei affirms orthonectids as highly simplified spiralians.</title>
        <authorList>
            <person name="Mikhailov K.V."/>
            <person name="Slusarev G.S."/>
            <person name="Nikitin M.A."/>
            <person name="Logacheva M.D."/>
            <person name="Penin A."/>
            <person name="Aleoshin V."/>
            <person name="Panchin Y.V."/>
        </authorList>
    </citation>
    <scope>NUCLEOTIDE SEQUENCE [LARGE SCALE GENOMIC DNA]</scope>
    <source>
        <strain evidence="2">Intl2013</strain>
        <tissue evidence="2">Whole animal</tissue>
    </source>
</reference>
<dbReference type="EMBL" id="LWCA01000193">
    <property type="protein sequence ID" value="OAF70056.1"/>
    <property type="molecule type" value="Genomic_DNA"/>
</dbReference>
<sequence>MKMKTKSKIEFIFHVWIFILMLPNFYVSLQLDTEHLHVQQLSSKFVYYHFSFNISSTLENQQHLLQDFKYKIEEYIDAWPVEFALTRGRWNQKKWGSMDIDLPIGTYIKAISSQENFEIIHRILGTLFCVSTNSNNFFKFYETLESHLTTNGENKENFITWHTFNTDESTCKENFSTFIKLLPCYGKEGVSSLIKSINLLNSFYSSLYLSLNQNFIKIDMRIVLEEKLNKENLLNLENRFKSSIKKSCPWTKESLFTYVTSKEPNFDIFERMELKNIFQNHCFDSKHNIMSTFTVLNPIHLYYSSINPVNSGTTMLIIYNLKSVKLNRIASLETGKLTEIYLAPLKMQSFQNILWVDFECNLNGHLHDKNYIECSIYPISKVSTHDTIDLFYHIQLLLGIPWIADFYLHSIYVYCDESKVSEKEDVYYDIIYYSPPQRKSSMGYLKLKFRVTSCGKVKFKIKIKRKFLKFDEFPPDAYRGFVLPPVTLFLQQISNNESNIINKVQYSKAFVLHLPTPDFTMPYNVLCLTCTILALSINTVHRICTKCIEVIEDESKMKHIYVRFFIAAYSKFKIFGLCILQCIKFNKSKKE</sequence>
<dbReference type="PANTHER" id="PTHR12959:SF11">
    <property type="entry name" value="GPI TRANSAMIDASE COMPONENT PIG-T"/>
    <property type="match status" value="1"/>
</dbReference>
<protein>
    <submittedName>
        <fullName evidence="2">GPI transamidase component PIG-T</fullName>
    </submittedName>
</protein>
<accession>A0A177B725</accession>
<feature type="transmembrane region" description="Helical" evidence="1">
    <location>
        <begin position="560"/>
        <end position="583"/>
    </location>
</feature>
<dbReference type="OrthoDB" id="331263at2759"/>
<dbReference type="GO" id="GO:0042765">
    <property type="term" value="C:GPI-anchor transamidase complex"/>
    <property type="evidence" value="ECO:0007669"/>
    <property type="project" value="InterPro"/>
</dbReference>
<proteinExistence type="predicted"/>
<feature type="transmembrane region" description="Helical" evidence="1">
    <location>
        <begin position="12"/>
        <end position="29"/>
    </location>
</feature>
<evidence type="ECO:0000256" key="1">
    <source>
        <dbReference type="SAM" id="Phobius"/>
    </source>
</evidence>